<dbReference type="GO" id="GO:0006893">
    <property type="term" value="P:Golgi to plasma membrane transport"/>
    <property type="evidence" value="ECO:0007669"/>
    <property type="project" value="TreeGrafter"/>
</dbReference>
<comment type="caution">
    <text evidence="8">The sequence shown here is derived from an EMBL/GenBank/DDBJ whole genome shotgun (WGS) entry which is preliminary data.</text>
</comment>
<keyword evidence="9" id="KW-1185">Reference proteome</keyword>
<dbReference type="PANTHER" id="PTHR10241:SF38">
    <property type="entry name" value="TRANSDUCIN FAMILY PROTEIN _ WD-40 REPEAT FAMILY PROTEIN"/>
    <property type="match status" value="1"/>
</dbReference>
<dbReference type="InterPro" id="IPR042855">
    <property type="entry name" value="V_SNARE_CC"/>
</dbReference>
<dbReference type="GO" id="GO:0005886">
    <property type="term" value="C:plasma membrane"/>
    <property type="evidence" value="ECO:0007669"/>
    <property type="project" value="TreeGrafter"/>
</dbReference>
<comment type="similarity">
    <text evidence="2">Belongs to the WD repeat L(2)GL family.</text>
</comment>
<dbReference type="InterPro" id="IPR001680">
    <property type="entry name" value="WD40_rpt"/>
</dbReference>
<dbReference type="Proteomes" id="UP001187471">
    <property type="component" value="Unassembled WGS sequence"/>
</dbReference>
<evidence type="ECO:0000256" key="3">
    <source>
        <dbReference type="ARBA" id="ARBA00022483"/>
    </source>
</evidence>
<protein>
    <recommendedName>
        <fullName evidence="7">V-SNARE coiled-coil homology domain-containing protein</fullName>
    </recommendedName>
</protein>
<evidence type="ECO:0000256" key="6">
    <source>
        <dbReference type="SAM" id="MobiDB-lite"/>
    </source>
</evidence>
<dbReference type="SUPFAM" id="SSF58038">
    <property type="entry name" value="SNARE fusion complex"/>
    <property type="match status" value="1"/>
</dbReference>
<dbReference type="AlphaFoldDB" id="A0AA88UL32"/>
<feature type="region of interest" description="Disordered" evidence="6">
    <location>
        <begin position="727"/>
        <end position="750"/>
    </location>
</feature>
<dbReference type="EMBL" id="JAVXUO010001106">
    <property type="protein sequence ID" value="KAK2985966.1"/>
    <property type="molecule type" value="Genomic_DNA"/>
</dbReference>
<evidence type="ECO:0000256" key="5">
    <source>
        <dbReference type="PROSITE-ProRule" id="PRU00290"/>
    </source>
</evidence>
<dbReference type="Gene3D" id="2.130.10.10">
    <property type="entry name" value="YVTN repeat-like/Quinoprotein amine dehydrogenase"/>
    <property type="match status" value="3"/>
</dbReference>
<dbReference type="InterPro" id="IPR015943">
    <property type="entry name" value="WD40/YVTN_repeat-like_dom_sf"/>
</dbReference>
<dbReference type="PANTHER" id="PTHR10241">
    <property type="entry name" value="LETHAL 2 GIANT LARVAE PROTEIN"/>
    <property type="match status" value="1"/>
</dbReference>
<dbReference type="Pfam" id="PF00400">
    <property type="entry name" value="WD40"/>
    <property type="match status" value="1"/>
</dbReference>
<dbReference type="GO" id="GO:0006887">
    <property type="term" value="P:exocytosis"/>
    <property type="evidence" value="ECO:0007669"/>
    <property type="project" value="UniProtKB-KW"/>
</dbReference>
<reference evidence="8" key="1">
    <citation type="submission" date="2022-12" db="EMBL/GenBank/DDBJ databases">
        <title>Draft genome assemblies for two species of Escallonia (Escalloniales).</title>
        <authorList>
            <person name="Chanderbali A."/>
            <person name="Dervinis C."/>
            <person name="Anghel I."/>
            <person name="Soltis D."/>
            <person name="Soltis P."/>
            <person name="Zapata F."/>
        </authorList>
    </citation>
    <scope>NUCLEOTIDE SEQUENCE</scope>
    <source>
        <strain evidence="8">UCBG92.1500</strain>
        <tissue evidence="8">Leaf</tissue>
    </source>
</reference>
<gene>
    <name evidence="8" type="ORF">RJ640_028284</name>
</gene>
<dbReference type="InterPro" id="IPR036322">
    <property type="entry name" value="WD40_repeat_dom_sf"/>
</dbReference>
<comment type="subcellular location">
    <subcellularLocation>
        <location evidence="1">Cytoplasm</location>
    </subcellularLocation>
</comment>
<keyword evidence="4" id="KW-0963">Cytoplasm</keyword>
<name>A0AA88UL32_9ASTE</name>
<dbReference type="GO" id="GO:0005737">
    <property type="term" value="C:cytoplasm"/>
    <property type="evidence" value="ECO:0007669"/>
    <property type="project" value="UniProtKB-SubCell"/>
</dbReference>
<organism evidence="8 9">
    <name type="scientific">Escallonia rubra</name>
    <dbReference type="NCBI Taxonomy" id="112253"/>
    <lineage>
        <taxon>Eukaryota</taxon>
        <taxon>Viridiplantae</taxon>
        <taxon>Streptophyta</taxon>
        <taxon>Embryophyta</taxon>
        <taxon>Tracheophyta</taxon>
        <taxon>Spermatophyta</taxon>
        <taxon>Magnoliopsida</taxon>
        <taxon>eudicotyledons</taxon>
        <taxon>Gunneridae</taxon>
        <taxon>Pentapetalae</taxon>
        <taxon>asterids</taxon>
        <taxon>campanulids</taxon>
        <taxon>Escalloniales</taxon>
        <taxon>Escalloniaceae</taxon>
        <taxon>Escallonia</taxon>
    </lineage>
</organism>
<proteinExistence type="inferred from homology"/>
<evidence type="ECO:0000256" key="2">
    <source>
        <dbReference type="ARBA" id="ARBA00008070"/>
    </source>
</evidence>
<evidence type="ECO:0000256" key="4">
    <source>
        <dbReference type="ARBA" id="ARBA00022490"/>
    </source>
</evidence>
<keyword evidence="3" id="KW-0268">Exocytosis</keyword>
<dbReference type="GO" id="GO:0005096">
    <property type="term" value="F:GTPase activator activity"/>
    <property type="evidence" value="ECO:0007669"/>
    <property type="project" value="TreeGrafter"/>
</dbReference>
<evidence type="ECO:0000313" key="8">
    <source>
        <dbReference type="EMBL" id="KAK2985966.1"/>
    </source>
</evidence>
<dbReference type="GO" id="GO:0019905">
    <property type="term" value="F:syntaxin binding"/>
    <property type="evidence" value="ECO:0007669"/>
    <property type="project" value="TreeGrafter"/>
</dbReference>
<sequence length="1102" mass="121877">MSYVLPQHNMPQKSVLEPRVAVHYGIPSTSSVLAFDPTQHLLAIGTLDGRIKVLGGDNIEGMLISPKPLPFKNLEFLQNQGFLVSVSNENEIQVWDLERRHIACNLQWESNITAFSVIDGTHYMYVGDEYGFLSVVKYAAEERKILHLPYHLPANVIAAIRNVGAQSLSTTTFCSTFLVIYVRLLIAYENGLIILWDVTEDRAVLVRGCKDLQLQDETLVVSPNEMRHERSNDTVDDEQAEKEISSLCWVSSDGSVLAVGYVDGDILLWNLSPASFSKDQQAQKSSNIAAKLQLSSGNRRLPVIVLHWSADSAHNGHRGQLFVYGGDDIGSEEVLTILNLDWSSGIETLKCSDRVDLTLHGSFADLMLVPSAAESSDTSSLFVLTNPGQLHFYDDACLSALMSQPDKKHYVHAVQYPAVIPTIEPRMTVASLVSEKGSTARALSEAVSVAKLQVADIRNGESMKWPLTGGVPCQLSLTEEYGIVRLYIAGYQDGSVRIWDATFPVLSLLYNLESQVEGVEVAGATAPVSALDFGSSSMSLAIGNEYGLVRIHRLVGNSNETSLHFVTETKREVHSLKFGNKTQCTAFFFLINSPVHALQYVTSEARLAVGYECGQVAMLDVSSSSVLFLTDCLSSSSSPVMSLAMKTVPDINSDSLEHRENKTSHQSAQEVAFIMTKDAHIVVMDCITGNVVASQMMHPKKESTAISMYILGKFIFLTKSEISVSEVSEESSQDSEARNDPAQTKNQHERDLKEVEYDMSSQAIHLEQKLNDSLILLCAEDELCLYSSKALTQGDDNAIHKMNLVKPCCWTTIFKRNEKECGLILVYQAGVIEIRSLPDLELVGETSLMSILRWNFKTNMDKMMSSSETGLIAMVNGCESAFVSLLAFENDFRIPEALPCLHDEVLAAAVVVLPPQNQKRKQIMGTAPGILGGIIKGFKRNKSSQGVDIDEGRESLTAHLEDIFSRFPFSDPSIDVADEGRVEEFNIDDIELEEPLPLPSSSLKSNNDRIDKETERERLFEGGSSVDTKPRLRTAEEIMAKYRKSGDASSAAAHAKDKLVERQDKLERLSKHTEELQSGAENFASMADELVKKMENRKWWNI</sequence>
<dbReference type="Gene3D" id="1.20.5.110">
    <property type="match status" value="1"/>
</dbReference>
<feature type="domain" description="V-SNARE coiled-coil homology" evidence="7">
    <location>
        <begin position="1037"/>
        <end position="1101"/>
    </location>
</feature>
<dbReference type="InterPro" id="IPR011047">
    <property type="entry name" value="Quinoprotein_ADH-like_sf"/>
</dbReference>
<dbReference type="PROSITE" id="PS50892">
    <property type="entry name" value="V_SNARE"/>
    <property type="match status" value="1"/>
</dbReference>
<evidence type="ECO:0000256" key="1">
    <source>
        <dbReference type="ARBA" id="ARBA00004496"/>
    </source>
</evidence>
<dbReference type="SUPFAM" id="SSF50978">
    <property type="entry name" value="WD40 repeat-like"/>
    <property type="match status" value="1"/>
</dbReference>
<dbReference type="SUPFAM" id="SSF50998">
    <property type="entry name" value="Quinoprotein alcohol dehydrogenase-like"/>
    <property type="match status" value="1"/>
</dbReference>
<keyword evidence="5" id="KW-0175">Coiled coil</keyword>
<dbReference type="CDD" id="cd15873">
    <property type="entry name" value="R-SNARE_STXBP5_6"/>
    <property type="match status" value="1"/>
</dbReference>
<evidence type="ECO:0000313" key="9">
    <source>
        <dbReference type="Proteomes" id="UP001187471"/>
    </source>
</evidence>
<dbReference type="SMART" id="SM00320">
    <property type="entry name" value="WD40"/>
    <property type="match status" value="5"/>
</dbReference>
<accession>A0AA88UL32</accession>
<evidence type="ECO:0000259" key="7">
    <source>
        <dbReference type="PROSITE" id="PS50892"/>
    </source>
</evidence>
<dbReference type="GO" id="GO:0045159">
    <property type="term" value="F:myosin II binding"/>
    <property type="evidence" value="ECO:0007669"/>
    <property type="project" value="TreeGrafter"/>
</dbReference>